<reference evidence="2" key="2">
    <citation type="journal article" date="2007" name="Science">
        <title>Draft genome sequence of the sexually transmitted pathogen Trichomonas vaginalis.</title>
        <authorList>
            <person name="Carlton J.M."/>
            <person name="Hirt R.P."/>
            <person name="Silva J.C."/>
            <person name="Delcher A.L."/>
            <person name="Schatz M."/>
            <person name="Zhao Q."/>
            <person name="Wortman J.R."/>
            <person name="Bidwell S.L."/>
            <person name="Alsmark U.C.M."/>
            <person name="Besteiro S."/>
            <person name="Sicheritz-Ponten T."/>
            <person name="Noel C.J."/>
            <person name="Dacks J.B."/>
            <person name="Foster P.G."/>
            <person name="Simillion C."/>
            <person name="Van de Peer Y."/>
            <person name="Miranda-Saavedra D."/>
            <person name="Barton G.J."/>
            <person name="Westrop G.D."/>
            <person name="Mueller S."/>
            <person name="Dessi D."/>
            <person name="Fiori P.L."/>
            <person name="Ren Q."/>
            <person name="Paulsen I."/>
            <person name="Zhang H."/>
            <person name="Bastida-Corcuera F.D."/>
            <person name="Simoes-Barbosa A."/>
            <person name="Brown M.T."/>
            <person name="Hayes R.D."/>
            <person name="Mukherjee M."/>
            <person name="Okumura C.Y."/>
            <person name="Schneider R."/>
            <person name="Smith A.J."/>
            <person name="Vanacova S."/>
            <person name="Villalvazo M."/>
            <person name="Haas B.J."/>
            <person name="Pertea M."/>
            <person name="Feldblyum T.V."/>
            <person name="Utterback T.R."/>
            <person name="Shu C.L."/>
            <person name="Osoegawa K."/>
            <person name="de Jong P.J."/>
            <person name="Hrdy I."/>
            <person name="Horvathova L."/>
            <person name="Zubacova Z."/>
            <person name="Dolezal P."/>
            <person name="Malik S.B."/>
            <person name="Logsdon J.M. Jr."/>
            <person name="Henze K."/>
            <person name="Gupta A."/>
            <person name="Wang C.C."/>
            <person name="Dunne R.L."/>
            <person name="Upcroft J.A."/>
            <person name="Upcroft P."/>
            <person name="White O."/>
            <person name="Salzberg S.L."/>
            <person name="Tang P."/>
            <person name="Chiu C.-H."/>
            <person name="Lee Y.-S."/>
            <person name="Embley T.M."/>
            <person name="Coombs G.H."/>
            <person name="Mottram J.C."/>
            <person name="Tachezy J."/>
            <person name="Fraser-Liggett C.M."/>
            <person name="Johnson P.J."/>
        </authorList>
    </citation>
    <scope>NUCLEOTIDE SEQUENCE [LARGE SCALE GENOMIC DNA]</scope>
    <source>
        <strain evidence="2">G3</strain>
    </source>
</reference>
<dbReference type="STRING" id="5722.A2DYB4"/>
<reference evidence="2" key="1">
    <citation type="submission" date="2006-10" db="EMBL/GenBank/DDBJ databases">
        <authorList>
            <person name="Amadeo P."/>
            <person name="Zhao Q."/>
            <person name="Wortman J."/>
            <person name="Fraser-Liggett C."/>
            <person name="Carlton J."/>
        </authorList>
    </citation>
    <scope>NUCLEOTIDE SEQUENCE</scope>
    <source>
        <strain evidence="2">G3</strain>
    </source>
</reference>
<dbReference type="InParanoid" id="A2DYB4"/>
<dbReference type="AlphaFoldDB" id="A2DYB4"/>
<accession>A2DYB4</accession>
<sequence>MIDTLKFLLPQLASLQSTGKYTFEEAYALIKEDMTPHQAAEILGQIIRSQFEDNVEMYIETLKLFREIEFNIRRSLWPPNKEAPHHFSKALRAKESTSVLDQKLIITILATCADPTGLNLRNVLSHGFSLDPSLAYPILSGIKSKLSEKIHFRKYEDFLFEDETKILLFHIDKKSINDFVLSGFDSIKNSKFIYQIENDGRMPVLQKAYQLYNDNLFDDALLLLFPILEHSMRVFAVKKLNLDDTRLCASSSEHFLSIKECLPAFPNDISEFISDILFFPEGPRIRDRLMHYTSPIFTPQITFLAFELFERLCFEYYVDDTEIDKDTVGKHEDIAQKKAWKLVFHPSRILEFEIFYCCELKPDKDLFEFYSSKTYARLIDGVKIAKGADSHTFKEDYINTFIRNDFKKIVCLFAYCIATSKNVKDTTITHFLNICNCPSKYANLGDSVRFVSTICSECAFLSRHCKKIEKELTLEKLTEFSHLNFGDM</sequence>
<protein>
    <recommendedName>
        <fullName evidence="1">DUF4209 domain-containing protein</fullName>
    </recommendedName>
</protein>
<dbReference type="VEuPathDB" id="TrichDB:TVAGG3_0281720"/>
<dbReference type="InterPro" id="IPR039635">
    <property type="entry name" value="ERMARD"/>
</dbReference>
<dbReference type="PANTHER" id="PTHR31701">
    <property type="entry name" value="ENDOPLASMIC RETICULUM MEMBRANE-ASSOCIATED RNA DEGRADATION PROTEIN"/>
    <property type="match status" value="1"/>
</dbReference>
<dbReference type="EMBL" id="DS113268">
    <property type="protein sequence ID" value="EAY14591.1"/>
    <property type="molecule type" value="Genomic_DNA"/>
</dbReference>
<dbReference type="KEGG" id="tva:4772583"/>
<dbReference type="OrthoDB" id="49386at2759"/>
<evidence type="ECO:0000313" key="3">
    <source>
        <dbReference type="Proteomes" id="UP000001542"/>
    </source>
</evidence>
<dbReference type="InterPro" id="IPR025209">
    <property type="entry name" value="DUF4209"/>
</dbReference>
<dbReference type="PANTHER" id="PTHR31701:SF2">
    <property type="entry name" value="ENDOPLASMIC RETICULUM MEMBRANE-ASSOCIATED RNA DEGRADATION PROTEIN"/>
    <property type="match status" value="1"/>
</dbReference>
<dbReference type="Proteomes" id="UP000001542">
    <property type="component" value="Unassembled WGS sequence"/>
</dbReference>
<evidence type="ECO:0000313" key="2">
    <source>
        <dbReference type="EMBL" id="EAY14591.1"/>
    </source>
</evidence>
<dbReference type="RefSeq" id="XP_001326814.1">
    <property type="nucleotide sequence ID" value="XM_001326779.1"/>
</dbReference>
<evidence type="ECO:0000259" key="1">
    <source>
        <dbReference type="Pfam" id="PF13910"/>
    </source>
</evidence>
<gene>
    <name evidence="2" type="ORF">TVAG_393180</name>
</gene>
<proteinExistence type="predicted"/>
<dbReference type="VEuPathDB" id="TrichDB:TVAG_393180"/>
<dbReference type="Pfam" id="PF13910">
    <property type="entry name" value="DUF4209"/>
    <property type="match status" value="1"/>
</dbReference>
<feature type="domain" description="DUF4209" evidence="1">
    <location>
        <begin position="81"/>
        <end position="131"/>
    </location>
</feature>
<organism evidence="2 3">
    <name type="scientific">Trichomonas vaginalis (strain ATCC PRA-98 / G3)</name>
    <dbReference type="NCBI Taxonomy" id="412133"/>
    <lineage>
        <taxon>Eukaryota</taxon>
        <taxon>Metamonada</taxon>
        <taxon>Parabasalia</taxon>
        <taxon>Trichomonadida</taxon>
        <taxon>Trichomonadidae</taxon>
        <taxon>Trichomonas</taxon>
    </lineage>
</organism>
<keyword evidence="3" id="KW-1185">Reference proteome</keyword>
<name>A2DYB4_TRIV3</name>